<dbReference type="EMBL" id="JAGIZQ010000001">
    <property type="protein sequence ID" value="KAH6651112.1"/>
    <property type="molecule type" value="Genomic_DNA"/>
</dbReference>
<gene>
    <name evidence="1" type="ORF">F5144DRAFT_74387</name>
</gene>
<name>A0ACB7PPH6_9PEZI</name>
<keyword evidence="2" id="KW-1185">Reference proteome</keyword>
<protein>
    <submittedName>
        <fullName evidence="1">Uncharacterized protein</fullName>
    </submittedName>
</protein>
<evidence type="ECO:0000313" key="1">
    <source>
        <dbReference type="EMBL" id="KAH6651112.1"/>
    </source>
</evidence>
<dbReference type="Proteomes" id="UP000724584">
    <property type="component" value="Unassembled WGS sequence"/>
</dbReference>
<proteinExistence type="predicted"/>
<evidence type="ECO:0000313" key="2">
    <source>
        <dbReference type="Proteomes" id="UP000724584"/>
    </source>
</evidence>
<sequence length="219" mass="24483">MGMEKTGGSVETQSGMCWWALMSCLPWLGAAMPGWGSKCIKNRQSAILNGGQNTGFAVQLGKLRKISEEMVKNSRQGKVWNSRIVCKRIISSRTRAGREVIDTQKFPAVAGGWCDRELPKWYISCMRWEIRRAIAVVIVVVVAVAGGFGQCRYISRGASEVHPSYRGKYQVALVASMVAIFFFCLRFHLAPFTGARFPVKKKGCEKIRLWLEAELEDVV</sequence>
<reference evidence="1 2" key="1">
    <citation type="journal article" date="2021" name="Nat. Commun.">
        <title>Genetic determinants of endophytism in the Arabidopsis root mycobiome.</title>
        <authorList>
            <person name="Mesny F."/>
            <person name="Miyauchi S."/>
            <person name="Thiergart T."/>
            <person name="Pickel B."/>
            <person name="Atanasova L."/>
            <person name="Karlsson M."/>
            <person name="Huettel B."/>
            <person name="Barry K.W."/>
            <person name="Haridas S."/>
            <person name="Chen C."/>
            <person name="Bauer D."/>
            <person name="Andreopoulos W."/>
            <person name="Pangilinan J."/>
            <person name="LaButti K."/>
            <person name="Riley R."/>
            <person name="Lipzen A."/>
            <person name="Clum A."/>
            <person name="Drula E."/>
            <person name="Henrissat B."/>
            <person name="Kohler A."/>
            <person name="Grigoriev I.V."/>
            <person name="Martin F.M."/>
            <person name="Hacquard S."/>
        </authorList>
    </citation>
    <scope>NUCLEOTIDE SEQUENCE [LARGE SCALE GENOMIC DNA]</scope>
    <source>
        <strain evidence="1 2">MPI-SDFR-AT-0079</strain>
    </source>
</reference>
<organism evidence="1 2">
    <name type="scientific">Chaetomium tenue</name>
    <dbReference type="NCBI Taxonomy" id="1854479"/>
    <lineage>
        <taxon>Eukaryota</taxon>
        <taxon>Fungi</taxon>
        <taxon>Dikarya</taxon>
        <taxon>Ascomycota</taxon>
        <taxon>Pezizomycotina</taxon>
        <taxon>Sordariomycetes</taxon>
        <taxon>Sordariomycetidae</taxon>
        <taxon>Sordariales</taxon>
        <taxon>Chaetomiaceae</taxon>
        <taxon>Chaetomium</taxon>
    </lineage>
</organism>
<accession>A0ACB7PPH6</accession>
<comment type="caution">
    <text evidence="1">The sequence shown here is derived from an EMBL/GenBank/DDBJ whole genome shotgun (WGS) entry which is preliminary data.</text>
</comment>